<dbReference type="Gene3D" id="3.40.50.10600">
    <property type="entry name" value="SpoIIaa-like domains"/>
    <property type="match status" value="1"/>
</dbReference>
<evidence type="ECO:0000313" key="2">
    <source>
        <dbReference type="Proteomes" id="UP001139414"/>
    </source>
</evidence>
<sequence length="117" mass="13537">MISTFEFADHVVGFLVNDDIDKELIEKIHEAIDSKLRKHEMVNLFVEITEGNQFSFSALMKDIVFKTKHSGQFGKIAIVTNLEWFKAYASMKDVFMDADVRSFSNNDRLEAINWISQ</sequence>
<dbReference type="AlphaFoldDB" id="A0A9X1LJP7"/>
<dbReference type="Pfam" id="PF11964">
    <property type="entry name" value="SpoIIAA-like"/>
    <property type="match status" value="1"/>
</dbReference>
<keyword evidence="2" id="KW-1185">Reference proteome</keyword>
<dbReference type="InterPro" id="IPR038396">
    <property type="entry name" value="SpoIIAA-like_sf"/>
</dbReference>
<name>A0A9X1LJP7_9FLAO</name>
<dbReference type="EMBL" id="JAJBZG010000005">
    <property type="protein sequence ID" value="MCB7481569.1"/>
    <property type="molecule type" value="Genomic_DNA"/>
</dbReference>
<comment type="caution">
    <text evidence="1">The sequence shown here is derived from an EMBL/GenBank/DDBJ whole genome shotgun (WGS) entry which is preliminary data.</text>
</comment>
<dbReference type="Proteomes" id="UP001139414">
    <property type="component" value="Unassembled WGS sequence"/>
</dbReference>
<dbReference type="InterPro" id="IPR021866">
    <property type="entry name" value="SpoIIAA-like"/>
</dbReference>
<proteinExistence type="predicted"/>
<organism evidence="1 2">
    <name type="scientific">Christiangramia sediminis</name>
    <dbReference type="NCBI Taxonomy" id="2881336"/>
    <lineage>
        <taxon>Bacteria</taxon>
        <taxon>Pseudomonadati</taxon>
        <taxon>Bacteroidota</taxon>
        <taxon>Flavobacteriia</taxon>
        <taxon>Flavobacteriales</taxon>
        <taxon>Flavobacteriaceae</taxon>
        <taxon>Christiangramia</taxon>
    </lineage>
</organism>
<dbReference type="RefSeq" id="WP_229340652.1">
    <property type="nucleotide sequence ID" value="NZ_JAJBZG010000005.1"/>
</dbReference>
<dbReference type="SUPFAM" id="SSF52091">
    <property type="entry name" value="SpoIIaa-like"/>
    <property type="match status" value="1"/>
</dbReference>
<gene>
    <name evidence="1" type="ORF">LGQ90_09890</name>
</gene>
<evidence type="ECO:0000313" key="1">
    <source>
        <dbReference type="EMBL" id="MCB7481569.1"/>
    </source>
</evidence>
<protein>
    <submittedName>
        <fullName evidence="1">STAS/SEC14 domain-containing protein</fullName>
    </submittedName>
</protein>
<accession>A0A9X1LJP7</accession>
<dbReference type="InterPro" id="IPR036513">
    <property type="entry name" value="STAS_dom_sf"/>
</dbReference>
<reference evidence="1" key="1">
    <citation type="submission" date="2021-10" db="EMBL/GenBank/DDBJ databases">
        <title>Gramella sp. ASW11-100T, isolated from marine sediment.</title>
        <authorList>
            <person name="Xia C."/>
        </authorList>
    </citation>
    <scope>NUCLEOTIDE SEQUENCE</scope>
    <source>
        <strain evidence="1">ASW11-100</strain>
    </source>
</reference>